<gene>
    <name evidence="2" type="ORF">EJ02DRAFT_435767</name>
</gene>
<feature type="region of interest" description="Disordered" evidence="1">
    <location>
        <begin position="781"/>
        <end position="818"/>
    </location>
</feature>
<sequence>MAEYLVTAESPVTPPLPVRNPLRNGSQYQQRPRNIRCEVAVPINFPSSPVSQTIFEEIDRELTGTRERLASAIFEGRRMETPFERESLEYSDTKSWRESMGKKSDGACTFTEFMDEGGSNMSSHEDPYPEQLRPQQLRRHYQDSNAFSHHIEDDYQERAEAGDRRSEYKTTLLSSYNGAASETSTYILSYDGDRSASRKYSAEEEEDRKVEEWLARGIPSPFPQTVAYPRQLSRDCDHAVLLKRPPLSLFPPESKSTGKCEYTPPRTPVVRAVCPMSPLNNGRDAYGNYISSNTRDYFTTQSPPTSPALQPITDGHIASTQRTSSLIVHLRGGAWPKPFWNRAGSEQPNQEPDASQYQQRTDGSGFAQDSRSINNGRRTAARVPPSVRSKYSKTPHDRNAATGDRTLVRPITIDDRRNDIGYDVIYNADPRRPVTHDSTASDGNSLIRANVDVVVNKHFGFPPALAIPISPGTRPLTVQEKETTYGRADVPIRDGPRSPPIDPTFAPLNVKSALAGSTGYPDYTRRPKQPVVDQRPTSFDTIESGDTASTVRTQKYAPREEKRWDRGAPLLPPKGPAPLPPRRLTPEPPEDDGSMYSNDDSVAEASMFSANTADDKLQHLPDLHKSRPYRKAEGSRAIKRMEDARERQRIADEEEEAYRRQQLDRQRLREPDRSTIASSDSVSRYDEPRRPQRAPQAYRMASVREQDSTYSLPRDHPYYDPGPNRQFVQQQQPHSNPIPIPSTTSTVTQLPTINPAHPEKPPLNPLQKTRSLAARVTRYLLAAPSDPGSKTYSRRHPPPSEEQRPARTNQGMGADRSGWPTAGMGVAIGGFAMPIPMVDRDSREPIAERKMGVYPRSVLSGRRRNKEKGKGRAVEHSATTNTQDFADRDAPHQPSFSGTTVAVNHNVIGPALRDAYPGYPWSGGRRIQREGGTVGLLTVPSPAGAKNKTRNEHDDPRYETSDVASTANTLFPDQDSMGNVFIPHAAPHQGHLRYGIRGGGAVDAVPHSHIANLRGGDVVGLDAALEAAARRSSAGDEELPNMRSSFSTDSVVTVDSNERREKERKKKTGVGVNEDWAGAMARDMAVHSLV</sequence>
<dbReference type="EMBL" id="ML976067">
    <property type="protein sequence ID" value="KAF1940162.1"/>
    <property type="molecule type" value="Genomic_DNA"/>
</dbReference>
<feature type="compositionally biased region" description="Basic and acidic residues" evidence="1">
    <location>
        <begin position="613"/>
        <end position="673"/>
    </location>
</feature>
<feature type="compositionally biased region" description="Basic and acidic residues" evidence="1">
    <location>
        <begin position="482"/>
        <end position="496"/>
    </location>
</feature>
<feature type="region of interest" description="Disordered" evidence="1">
    <location>
        <begin position="338"/>
        <end position="404"/>
    </location>
</feature>
<feature type="compositionally biased region" description="Polar residues" evidence="1">
    <location>
        <begin position="726"/>
        <end position="735"/>
    </location>
</feature>
<evidence type="ECO:0000313" key="3">
    <source>
        <dbReference type="Proteomes" id="UP000800038"/>
    </source>
</evidence>
<name>A0A6A5SK25_9PLEO</name>
<feature type="region of interest" description="Disordered" evidence="1">
    <location>
        <begin position="613"/>
        <end position="744"/>
    </location>
</feature>
<feature type="compositionally biased region" description="Basic and acidic residues" evidence="1">
    <location>
        <begin position="949"/>
        <end position="960"/>
    </location>
</feature>
<feature type="compositionally biased region" description="Low complexity" evidence="1">
    <location>
        <begin position="1044"/>
        <end position="1055"/>
    </location>
</feature>
<feature type="region of interest" description="Disordered" evidence="1">
    <location>
        <begin position="1"/>
        <end position="30"/>
    </location>
</feature>
<feature type="compositionally biased region" description="Basic and acidic residues" evidence="1">
    <location>
        <begin position="702"/>
        <end position="718"/>
    </location>
</feature>
<keyword evidence="3" id="KW-1185">Reference proteome</keyword>
<evidence type="ECO:0000256" key="1">
    <source>
        <dbReference type="SAM" id="MobiDB-lite"/>
    </source>
</evidence>
<dbReference type="OrthoDB" id="3686245at2759"/>
<evidence type="ECO:0000313" key="2">
    <source>
        <dbReference type="EMBL" id="KAF1940162.1"/>
    </source>
</evidence>
<feature type="compositionally biased region" description="Polar residues" evidence="1">
    <location>
        <begin position="344"/>
        <end position="377"/>
    </location>
</feature>
<feature type="region of interest" description="Disordered" evidence="1">
    <location>
        <begin position="482"/>
        <end position="599"/>
    </location>
</feature>
<feature type="compositionally biased region" description="Polar residues" evidence="1">
    <location>
        <begin position="535"/>
        <end position="553"/>
    </location>
</feature>
<feature type="region of interest" description="Disordered" evidence="1">
    <location>
        <begin position="940"/>
        <end position="962"/>
    </location>
</feature>
<dbReference type="Proteomes" id="UP000800038">
    <property type="component" value="Unassembled WGS sequence"/>
</dbReference>
<reference evidence="2" key="1">
    <citation type="journal article" date="2020" name="Stud. Mycol.">
        <title>101 Dothideomycetes genomes: a test case for predicting lifestyles and emergence of pathogens.</title>
        <authorList>
            <person name="Haridas S."/>
            <person name="Albert R."/>
            <person name="Binder M."/>
            <person name="Bloem J."/>
            <person name="Labutti K."/>
            <person name="Salamov A."/>
            <person name="Andreopoulos B."/>
            <person name="Baker S."/>
            <person name="Barry K."/>
            <person name="Bills G."/>
            <person name="Bluhm B."/>
            <person name="Cannon C."/>
            <person name="Castanera R."/>
            <person name="Culley D."/>
            <person name="Daum C."/>
            <person name="Ezra D."/>
            <person name="Gonzalez J."/>
            <person name="Henrissat B."/>
            <person name="Kuo A."/>
            <person name="Liang C."/>
            <person name="Lipzen A."/>
            <person name="Lutzoni F."/>
            <person name="Magnuson J."/>
            <person name="Mondo S."/>
            <person name="Nolan M."/>
            <person name="Ohm R."/>
            <person name="Pangilinan J."/>
            <person name="Park H.-J."/>
            <person name="Ramirez L."/>
            <person name="Alfaro M."/>
            <person name="Sun H."/>
            <person name="Tritt A."/>
            <person name="Yoshinaga Y."/>
            <person name="Zwiers L.-H."/>
            <person name="Turgeon B."/>
            <person name="Goodwin S."/>
            <person name="Spatafora J."/>
            <person name="Crous P."/>
            <person name="Grigoriev I."/>
        </authorList>
    </citation>
    <scope>NUCLEOTIDE SEQUENCE</scope>
    <source>
        <strain evidence="2">CBS 161.51</strain>
    </source>
</reference>
<protein>
    <submittedName>
        <fullName evidence="2">Uncharacterized protein</fullName>
    </submittedName>
</protein>
<feature type="compositionally biased region" description="Pro residues" evidence="1">
    <location>
        <begin position="570"/>
        <end position="587"/>
    </location>
</feature>
<accession>A0A6A5SK25</accession>
<proteinExistence type="predicted"/>
<feature type="region of interest" description="Disordered" evidence="1">
    <location>
        <begin position="1031"/>
        <end position="1071"/>
    </location>
</feature>
<dbReference type="AlphaFoldDB" id="A0A6A5SK25"/>
<organism evidence="2 3">
    <name type="scientific">Clathrospora elynae</name>
    <dbReference type="NCBI Taxonomy" id="706981"/>
    <lineage>
        <taxon>Eukaryota</taxon>
        <taxon>Fungi</taxon>
        <taxon>Dikarya</taxon>
        <taxon>Ascomycota</taxon>
        <taxon>Pezizomycotina</taxon>
        <taxon>Dothideomycetes</taxon>
        <taxon>Pleosporomycetidae</taxon>
        <taxon>Pleosporales</taxon>
        <taxon>Diademaceae</taxon>
        <taxon>Clathrospora</taxon>
    </lineage>
</organism>
<feature type="compositionally biased region" description="Basic and acidic residues" evidence="1">
    <location>
        <begin position="557"/>
        <end position="566"/>
    </location>
</feature>